<gene>
    <name evidence="6" type="primary">LOC123731989</name>
</gene>
<dbReference type="InterPro" id="IPR037359">
    <property type="entry name" value="NST/OST"/>
</dbReference>
<feature type="domain" description="Sulfotransferase" evidence="4">
    <location>
        <begin position="20"/>
        <end position="103"/>
    </location>
</feature>
<evidence type="ECO:0000256" key="2">
    <source>
        <dbReference type="ARBA" id="ARBA00023180"/>
    </source>
</evidence>
<dbReference type="Gene3D" id="3.40.50.300">
    <property type="entry name" value="P-loop containing nucleotide triphosphate hydrolases"/>
    <property type="match status" value="1"/>
</dbReference>
<comment type="similarity">
    <text evidence="3">Belongs to the sulfotransferase 1 family.</text>
</comment>
<dbReference type="Pfam" id="PF00685">
    <property type="entry name" value="Sulfotransfer_1"/>
    <property type="match status" value="1"/>
</dbReference>
<keyword evidence="1 3" id="KW-0808">Transferase</keyword>
<proteinExistence type="inferred from homology"/>
<dbReference type="InterPro" id="IPR000863">
    <property type="entry name" value="Sulfotransferase_dom"/>
</dbReference>
<evidence type="ECO:0000259" key="4">
    <source>
        <dbReference type="Pfam" id="PF00685"/>
    </source>
</evidence>
<protein>
    <recommendedName>
        <fullName evidence="3">Sulfotransferase</fullName>
        <ecNumber evidence="3">2.8.2.-</ecNumber>
    </recommendedName>
</protein>
<dbReference type="Proteomes" id="UP001652741">
    <property type="component" value="Unplaced"/>
</dbReference>
<organism evidence="5 6">
    <name type="scientific">Salmo salar</name>
    <name type="common">Atlantic salmon</name>
    <dbReference type="NCBI Taxonomy" id="8030"/>
    <lineage>
        <taxon>Eukaryota</taxon>
        <taxon>Metazoa</taxon>
        <taxon>Chordata</taxon>
        <taxon>Craniata</taxon>
        <taxon>Vertebrata</taxon>
        <taxon>Euteleostomi</taxon>
        <taxon>Actinopterygii</taxon>
        <taxon>Neopterygii</taxon>
        <taxon>Teleostei</taxon>
        <taxon>Protacanthopterygii</taxon>
        <taxon>Salmoniformes</taxon>
        <taxon>Salmonidae</taxon>
        <taxon>Salmoninae</taxon>
        <taxon>Salmo</taxon>
    </lineage>
</organism>
<reference evidence="6" key="1">
    <citation type="submission" date="2025-08" db="UniProtKB">
        <authorList>
            <consortium name="RefSeq"/>
        </authorList>
    </citation>
    <scope>IDENTIFICATION</scope>
</reference>
<keyword evidence="5" id="KW-1185">Reference proteome</keyword>
<dbReference type="GeneID" id="123731989"/>
<evidence type="ECO:0000313" key="5">
    <source>
        <dbReference type="Proteomes" id="UP001652741"/>
    </source>
</evidence>
<dbReference type="PANTHER" id="PTHR10605">
    <property type="entry name" value="HEPARAN SULFATE SULFOTRANSFERASE"/>
    <property type="match status" value="1"/>
</dbReference>
<evidence type="ECO:0000256" key="1">
    <source>
        <dbReference type="ARBA" id="ARBA00022679"/>
    </source>
</evidence>
<accession>A0ABM3E8G7</accession>
<name>A0ABM3E8G7_SALSA</name>
<dbReference type="InterPro" id="IPR027417">
    <property type="entry name" value="P-loop_NTPase"/>
</dbReference>
<dbReference type="SUPFAM" id="SSF52540">
    <property type="entry name" value="P-loop containing nucleoside triphosphate hydrolases"/>
    <property type="match status" value="1"/>
</dbReference>
<sequence>MLSFYNVISAQLGAPSDIRSLQNRCLTPGLYNTHLERWLTHYPVDQLIIIDGQQLRRDPAAVMEEVQKFLGVTPHYNYTRTLKFDQQTGLWSQLLEGGKTKCLWSKGQEYPPMEPEARSYLSRYYREHNIDLSKLLHRLGQPLPSWLREELQKVS</sequence>
<dbReference type="PANTHER" id="PTHR10605:SF45">
    <property type="entry name" value="BIFUNCTIONAL HEPARAN SULFATE N-DEACETYLASE_N-SULFOTRANSFERASE 4"/>
    <property type="match status" value="1"/>
</dbReference>
<keyword evidence="2" id="KW-0325">Glycoprotein</keyword>
<dbReference type="RefSeq" id="XP_045567371.1">
    <property type="nucleotide sequence ID" value="XM_045711415.1"/>
</dbReference>
<evidence type="ECO:0000256" key="3">
    <source>
        <dbReference type="RuleBase" id="RU361155"/>
    </source>
</evidence>
<evidence type="ECO:0000313" key="6">
    <source>
        <dbReference type="RefSeq" id="XP_045567371.1"/>
    </source>
</evidence>
<dbReference type="EC" id="2.8.2.-" evidence="3"/>